<reference evidence="2" key="1">
    <citation type="submission" date="2020-05" db="EMBL/GenBank/DDBJ databases">
        <title>WGS assembly of Panicum virgatum.</title>
        <authorList>
            <person name="Lovell J.T."/>
            <person name="Jenkins J."/>
            <person name="Shu S."/>
            <person name="Juenger T.E."/>
            <person name="Schmutz J."/>
        </authorList>
    </citation>
    <scope>NUCLEOTIDE SEQUENCE</scope>
    <source>
        <strain evidence="2">AP13</strain>
    </source>
</reference>
<feature type="region of interest" description="Disordered" evidence="1">
    <location>
        <begin position="1"/>
        <end position="48"/>
    </location>
</feature>
<gene>
    <name evidence="2" type="ORF">PVAP13_4NG198411</name>
</gene>
<sequence length="170" mass="18752">MASHLAAPVAAPDAAPGGAPKLGTKRKEPEPEPEPDRQADEAMQDYMLAESLSSAAANRLRSIPPVATDVDDDDEDRELAEWVAATADEDEDRELAEWIMAAVADEHWALVHAWQAKLGIVPAPDHLVEPYDLDPERFDYLDSSVLRPEGCKEKESKRRLGKDGLVRFLD</sequence>
<dbReference type="Proteomes" id="UP000823388">
    <property type="component" value="Chromosome 4N"/>
</dbReference>
<comment type="caution">
    <text evidence="2">The sequence shown here is derived from an EMBL/GenBank/DDBJ whole genome shotgun (WGS) entry which is preliminary data.</text>
</comment>
<evidence type="ECO:0000313" key="2">
    <source>
        <dbReference type="EMBL" id="KAG2607151.1"/>
    </source>
</evidence>
<dbReference type="AlphaFoldDB" id="A0A8T0T6Z5"/>
<protein>
    <submittedName>
        <fullName evidence="2">Uncharacterized protein</fullName>
    </submittedName>
</protein>
<feature type="compositionally biased region" description="Low complexity" evidence="1">
    <location>
        <begin position="1"/>
        <end position="19"/>
    </location>
</feature>
<name>A0A8T0T6Z5_PANVG</name>
<feature type="compositionally biased region" description="Basic and acidic residues" evidence="1">
    <location>
        <begin position="25"/>
        <end position="40"/>
    </location>
</feature>
<accession>A0A8T0T6Z5</accession>
<dbReference type="EMBL" id="CM029044">
    <property type="protein sequence ID" value="KAG2607151.1"/>
    <property type="molecule type" value="Genomic_DNA"/>
</dbReference>
<evidence type="ECO:0000313" key="3">
    <source>
        <dbReference type="Proteomes" id="UP000823388"/>
    </source>
</evidence>
<proteinExistence type="predicted"/>
<keyword evidence="3" id="KW-1185">Reference proteome</keyword>
<organism evidence="2 3">
    <name type="scientific">Panicum virgatum</name>
    <name type="common">Blackwell switchgrass</name>
    <dbReference type="NCBI Taxonomy" id="38727"/>
    <lineage>
        <taxon>Eukaryota</taxon>
        <taxon>Viridiplantae</taxon>
        <taxon>Streptophyta</taxon>
        <taxon>Embryophyta</taxon>
        <taxon>Tracheophyta</taxon>
        <taxon>Spermatophyta</taxon>
        <taxon>Magnoliopsida</taxon>
        <taxon>Liliopsida</taxon>
        <taxon>Poales</taxon>
        <taxon>Poaceae</taxon>
        <taxon>PACMAD clade</taxon>
        <taxon>Panicoideae</taxon>
        <taxon>Panicodae</taxon>
        <taxon>Paniceae</taxon>
        <taxon>Panicinae</taxon>
        <taxon>Panicum</taxon>
        <taxon>Panicum sect. Hiantes</taxon>
    </lineage>
</organism>
<evidence type="ECO:0000256" key="1">
    <source>
        <dbReference type="SAM" id="MobiDB-lite"/>
    </source>
</evidence>